<dbReference type="KEGG" id="cmet:K6K41_21680"/>
<reference evidence="2" key="1">
    <citation type="submission" date="2021-08" db="EMBL/GenBank/DDBJ databases">
        <authorList>
            <person name="Zhang H."/>
            <person name="Xu M."/>
            <person name="Yu Z."/>
            <person name="Yang L."/>
            <person name="Cai Y."/>
        </authorList>
    </citation>
    <scope>NUCLEOTIDE SEQUENCE</scope>
    <source>
        <strain evidence="2">CHL1</strain>
    </source>
</reference>
<sequence>MTSTTFRPRGLAFAVVALLLAPFAALADDAAVKAACDKAAKARAAEAGSAGPSPKGCDALDLYDGVGAAPAYGPAAPAR</sequence>
<dbReference type="AlphaFoldDB" id="A0A9E6UP53"/>
<evidence type="ECO:0000313" key="2">
    <source>
        <dbReference type="EMBL" id="QZN99359.1"/>
    </source>
</evidence>
<dbReference type="Proteomes" id="UP000825701">
    <property type="component" value="Chromosome"/>
</dbReference>
<feature type="chain" id="PRO_5038528998" evidence="1">
    <location>
        <begin position="28"/>
        <end position="79"/>
    </location>
</feature>
<accession>A0A9E6UP53</accession>
<keyword evidence="1" id="KW-0732">Signal</keyword>
<proteinExistence type="predicted"/>
<protein>
    <submittedName>
        <fullName evidence="2">Uncharacterized protein</fullName>
    </submittedName>
</protein>
<organism evidence="2 3">
    <name type="scientific">Chenggangzhangella methanolivorans</name>
    <dbReference type="NCBI Taxonomy" id="1437009"/>
    <lineage>
        <taxon>Bacteria</taxon>
        <taxon>Pseudomonadati</taxon>
        <taxon>Pseudomonadota</taxon>
        <taxon>Alphaproteobacteria</taxon>
        <taxon>Hyphomicrobiales</taxon>
        <taxon>Methylopilaceae</taxon>
        <taxon>Chenggangzhangella</taxon>
    </lineage>
</organism>
<evidence type="ECO:0000313" key="3">
    <source>
        <dbReference type="Proteomes" id="UP000825701"/>
    </source>
</evidence>
<feature type="signal peptide" evidence="1">
    <location>
        <begin position="1"/>
        <end position="27"/>
    </location>
</feature>
<dbReference type="RefSeq" id="WP_261402418.1">
    <property type="nucleotide sequence ID" value="NZ_CP081869.1"/>
</dbReference>
<name>A0A9E6UP53_9HYPH</name>
<keyword evidence="3" id="KW-1185">Reference proteome</keyword>
<gene>
    <name evidence="2" type="ORF">K6K41_21680</name>
</gene>
<evidence type="ECO:0000256" key="1">
    <source>
        <dbReference type="SAM" id="SignalP"/>
    </source>
</evidence>
<dbReference type="EMBL" id="CP081869">
    <property type="protein sequence ID" value="QZN99359.1"/>
    <property type="molecule type" value="Genomic_DNA"/>
</dbReference>